<comment type="subcellular location">
    <subcellularLocation>
        <location evidence="1">Membrane</location>
    </subcellularLocation>
</comment>
<dbReference type="PANTHER" id="PTHR47356">
    <property type="entry name" value="FAD-DEPENDENT MONOOXYGENASE ASQG-RELATED"/>
    <property type="match status" value="1"/>
</dbReference>
<evidence type="ECO:0000313" key="12">
    <source>
        <dbReference type="Proteomes" id="UP000030104"/>
    </source>
</evidence>
<keyword evidence="12" id="KW-1185">Reference proteome</keyword>
<keyword evidence="3" id="KW-0285">Flavoprotein</keyword>
<dbReference type="STRING" id="40296.A0A0A2KAB1"/>
<feature type="domain" description="FAD-binding" evidence="10">
    <location>
        <begin position="16"/>
        <end position="187"/>
    </location>
</feature>
<dbReference type="Gene3D" id="3.50.50.60">
    <property type="entry name" value="FAD/NAD(P)-binding domain"/>
    <property type="match status" value="1"/>
</dbReference>
<dbReference type="AlphaFoldDB" id="A0A0A2KAB1"/>
<comment type="caution">
    <text evidence="11">The sequence shown here is derived from an EMBL/GenBank/DDBJ whole genome shotgun (WGS) entry which is preliminary data.</text>
</comment>
<evidence type="ECO:0000256" key="3">
    <source>
        <dbReference type="ARBA" id="ARBA00022630"/>
    </source>
</evidence>
<evidence type="ECO:0000256" key="8">
    <source>
        <dbReference type="ARBA" id="ARBA00023136"/>
    </source>
</evidence>
<dbReference type="Proteomes" id="UP000030104">
    <property type="component" value="Unassembled WGS sequence"/>
</dbReference>
<evidence type="ECO:0000259" key="10">
    <source>
        <dbReference type="Pfam" id="PF01494"/>
    </source>
</evidence>
<dbReference type="Pfam" id="PF01494">
    <property type="entry name" value="FAD_binding_3"/>
    <property type="match status" value="1"/>
</dbReference>
<keyword evidence="7" id="KW-0560">Oxidoreductase</keyword>
<dbReference type="PRINTS" id="PR00420">
    <property type="entry name" value="RNGMNOXGNASE"/>
</dbReference>
<feature type="transmembrane region" description="Helical" evidence="9">
    <location>
        <begin position="551"/>
        <end position="580"/>
    </location>
</feature>
<keyword evidence="6 9" id="KW-1133">Transmembrane helix</keyword>
<dbReference type="PANTHER" id="PTHR47356:SF2">
    <property type="entry name" value="FAD-BINDING DOMAIN-CONTAINING PROTEIN-RELATED"/>
    <property type="match status" value="1"/>
</dbReference>
<feature type="transmembrane region" description="Helical" evidence="9">
    <location>
        <begin position="630"/>
        <end position="651"/>
    </location>
</feature>
<keyword evidence="4 9" id="KW-0812">Transmembrane</keyword>
<protein>
    <submittedName>
        <fullName evidence="11">Monooxygenase, FAD-binding</fullName>
    </submittedName>
</protein>
<sequence length="804" mass="89952">MSHSPLPFPDGLRPLKVIIVGGGIAGLSLANAFEKAPVPIEYVILEARDDIAPQVGAGIALAPGGCRILDQLGVYDDLEQLVHPVQSSGVCDGQGKSLLPERSDTALLVTARMSYPLGWVERRSVLQALFKHICRKECVLTSKRMDRIEHSRDQEKPIKVICTDGSFYEGDLVVGADGAHSKTRSEMWKAVERNICGDFDVQQERRAMTAEYQCMFGISTPIPGLDPGMTDDTFARDVSMVVASGKDGKIFWFLFKRMPQVYQSHEIPRFDSADALKFAEQYFDFPVRPGSSNINFSDLWERRETATLVPLEEADFAHWTAGRIACLGDSVHKMTPHTGTGGMLALEHAAVLANTTCRLVAQGNKSSLTTSQIEMALSQYDEERQHRRTSAKIKSTGAVARMQTLQSLADRLVVRFLLPYAGDIRADQFCDDAIGAKHIEYMPVPARSMTGLMPFNPTRGIVAGLLTMFSVAPFEDAYDFLARRSYHEVEIQDKFYHVGLLDDFSRSGVLRFIVSEAHFFYQPFSFFADYGVWYGIMLIESARRANRLNILSFALLWGMLNMWGIAIFVPIYYFAYYIFTPISTFDASDRRLTNLSYTKTILPVLLATHYATFIDAYFSPVPSHRQAAGFLWELFPVWLCLAQAGLALKFLQPSTLKQDRLNNVTRDLPTIRTTILGLCAVSTAVWQCTVWFSEGSLGNIFIPILGSVQGHTFEQLFAEFLKWDQVFFAIPNLFWIGLLFADLRAAGLIHAGWLKITFSALGLTIVGGNGTMLGLMWLYREEVLATRRDRTAVVQQPDQLVNKV</sequence>
<evidence type="ECO:0000256" key="7">
    <source>
        <dbReference type="ARBA" id="ARBA00023002"/>
    </source>
</evidence>
<proteinExistence type="inferred from homology"/>
<evidence type="ECO:0000256" key="1">
    <source>
        <dbReference type="ARBA" id="ARBA00004370"/>
    </source>
</evidence>
<keyword evidence="5" id="KW-0274">FAD</keyword>
<feature type="transmembrane region" description="Helical" evidence="9">
    <location>
        <begin position="600"/>
        <end position="618"/>
    </location>
</feature>
<reference evidence="11 12" key="1">
    <citation type="journal article" date="2015" name="Mol. Plant Microbe Interact.">
        <title>Genome, transcriptome, and functional analyses of Penicillium expansum provide new insights into secondary metabolism and pathogenicity.</title>
        <authorList>
            <person name="Ballester A.R."/>
            <person name="Marcet-Houben M."/>
            <person name="Levin E."/>
            <person name="Sela N."/>
            <person name="Selma-Lazaro C."/>
            <person name="Carmona L."/>
            <person name="Wisniewski M."/>
            <person name="Droby S."/>
            <person name="Gonzalez-Candelas L."/>
            <person name="Gabaldon T."/>
        </authorList>
    </citation>
    <scope>NUCLEOTIDE SEQUENCE [LARGE SCALE GENOMIC DNA]</scope>
    <source>
        <strain evidence="11 12">PHI-1</strain>
    </source>
</reference>
<dbReference type="GO" id="GO:0016020">
    <property type="term" value="C:membrane"/>
    <property type="evidence" value="ECO:0007669"/>
    <property type="project" value="UniProtKB-SubCell"/>
</dbReference>
<dbReference type="OrthoDB" id="10029326at2759"/>
<keyword evidence="8 9" id="KW-0472">Membrane</keyword>
<organism evidence="11 12">
    <name type="scientific">Penicillium italicum</name>
    <name type="common">Blue mold</name>
    <dbReference type="NCBI Taxonomy" id="40296"/>
    <lineage>
        <taxon>Eukaryota</taxon>
        <taxon>Fungi</taxon>
        <taxon>Dikarya</taxon>
        <taxon>Ascomycota</taxon>
        <taxon>Pezizomycotina</taxon>
        <taxon>Eurotiomycetes</taxon>
        <taxon>Eurotiomycetidae</taxon>
        <taxon>Eurotiales</taxon>
        <taxon>Aspergillaceae</taxon>
        <taxon>Penicillium</taxon>
    </lineage>
</organism>
<evidence type="ECO:0000256" key="5">
    <source>
        <dbReference type="ARBA" id="ARBA00022827"/>
    </source>
</evidence>
<dbReference type="HOGENOM" id="CLU_009665_12_0_1"/>
<feature type="transmembrane region" description="Helical" evidence="9">
    <location>
        <begin position="726"/>
        <end position="750"/>
    </location>
</feature>
<gene>
    <name evidence="11" type="ORF">PITC_052740</name>
</gene>
<accession>A0A0A2KAB1</accession>
<dbReference type="EMBL" id="JQGA01001564">
    <property type="protein sequence ID" value="KGO64729.1"/>
    <property type="molecule type" value="Genomic_DNA"/>
</dbReference>
<dbReference type="GO" id="GO:0071949">
    <property type="term" value="F:FAD binding"/>
    <property type="evidence" value="ECO:0007669"/>
    <property type="project" value="InterPro"/>
</dbReference>
<dbReference type="PhylomeDB" id="A0A0A2KAB1"/>
<dbReference type="InterPro" id="IPR050562">
    <property type="entry name" value="FAD_mOase_fung"/>
</dbReference>
<name>A0A0A2KAB1_PENIT</name>
<evidence type="ECO:0000256" key="2">
    <source>
        <dbReference type="ARBA" id="ARBA00007992"/>
    </source>
</evidence>
<dbReference type="InterPro" id="IPR002938">
    <property type="entry name" value="FAD-bd"/>
</dbReference>
<dbReference type="InterPro" id="IPR036188">
    <property type="entry name" value="FAD/NAD-bd_sf"/>
</dbReference>
<evidence type="ECO:0000313" key="11">
    <source>
        <dbReference type="EMBL" id="KGO64729.1"/>
    </source>
</evidence>
<comment type="similarity">
    <text evidence="2">Belongs to the paxM FAD-dependent monooxygenase family.</text>
</comment>
<dbReference type="OMA" id="YYALEHI"/>
<evidence type="ECO:0000256" key="4">
    <source>
        <dbReference type="ARBA" id="ARBA00022692"/>
    </source>
</evidence>
<evidence type="ECO:0000256" key="6">
    <source>
        <dbReference type="ARBA" id="ARBA00022989"/>
    </source>
</evidence>
<evidence type="ECO:0000256" key="9">
    <source>
        <dbReference type="SAM" id="Phobius"/>
    </source>
</evidence>
<feature type="transmembrane region" description="Helical" evidence="9">
    <location>
        <begin position="756"/>
        <end position="779"/>
    </location>
</feature>
<dbReference type="SUPFAM" id="SSF51905">
    <property type="entry name" value="FAD/NAD(P)-binding domain"/>
    <property type="match status" value="1"/>
</dbReference>
<keyword evidence="11" id="KW-0503">Monooxygenase</keyword>
<dbReference type="GO" id="GO:0004497">
    <property type="term" value="F:monooxygenase activity"/>
    <property type="evidence" value="ECO:0007669"/>
    <property type="project" value="UniProtKB-KW"/>
</dbReference>